<dbReference type="GO" id="GO:0008236">
    <property type="term" value="F:serine-type peptidase activity"/>
    <property type="evidence" value="ECO:0007669"/>
    <property type="project" value="InterPro"/>
</dbReference>
<dbReference type="EMBL" id="CABFNB010000121">
    <property type="protein sequence ID" value="VTZ64014.1"/>
    <property type="molecule type" value="Genomic_DNA"/>
</dbReference>
<dbReference type="PANTHER" id="PTHR47751">
    <property type="entry name" value="SUPERFAMILY HYDROLASE, PUTATIVE (AFU_ORTHOLOGUE AFUA_2G16580)-RELATED"/>
    <property type="match status" value="1"/>
</dbReference>
<dbReference type="Pfam" id="PF00326">
    <property type="entry name" value="Peptidase_S9"/>
    <property type="match status" value="1"/>
</dbReference>
<dbReference type="PANTHER" id="PTHR47751:SF1">
    <property type="entry name" value="SUPERFAMILY HYDROLASE, PUTATIVE (AFU_ORTHOLOGUE AFUA_2G16580)-RELATED"/>
    <property type="match status" value="1"/>
</dbReference>
<dbReference type="SUPFAM" id="SSF53474">
    <property type="entry name" value="alpha/beta-Hydrolases"/>
    <property type="match status" value="1"/>
</dbReference>
<name>A0A508X2L3_9HYPH</name>
<dbReference type="AlphaFoldDB" id="A0A508X2L3"/>
<dbReference type="InterPro" id="IPR029058">
    <property type="entry name" value="AB_hydrolase_fold"/>
</dbReference>
<evidence type="ECO:0000259" key="1">
    <source>
        <dbReference type="Pfam" id="PF00326"/>
    </source>
</evidence>
<protein>
    <recommendedName>
        <fullName evidence="1">Peptidase S9 prolyl oligopeptidase catalytic domain-containing protein</fullName>
    </recommendedName>
</protein>
<accession>A0A508X2L3</accession>
<dbReference type="FunFam" id="1.10.10.800:FF:000002">
    <property type="entry name" value="OpdE downstream ORF 2, putative"/>
    <property type="match status" value="1"/>
</dbReference>
<reference evidence="2" key="1">
    <citation type="submission" date="2019-06" db="EMBL/GenBank/DDBJ databases">
        <authorList>
            <person name="Le Quere A."/>
            <person name="Colella S."/>
        </authorList>
    </citation>
    <scope>NUCLEOTIDE SEQUENCE</scope>
    <source>
        <strain evidence="2">EmedicaeMD41</strain>
    </source>
</reference>
<dbReference type="Gene3D" id="1.10.10.800">
    <property type="match status" value="1"/>
</dbReference>
<sequence length="359" mass="39330">MSEHVDTDDVCNTSRRNLMKGTGLAVAAISMIPAVTATGAFAQSPAWDKVFPKSENVDHQKVSFKNRYGITIAGDLYLPKNRGSQPLAALAVAGPFGAVKEQSSGLYAQTMAERGFAALAFDPSFTGESGGEPRNVASPDINTEDFSAAVDYLGLQPTIDRERIGVIGICGWGGMALNAVAADKRVKAVVASTMYDMTRLMSKGYNDSVTQEQRTQTLEQLSRQRWADAEKNGPAYQPPYNVLKGGEAQFLVDYHDYYMTPRGYHPRAVNSGNAWTQTTPLSFMNMPILTYIAEISPRPLLLIHGENAHSRYFSETAFAAAAEPKELMIIPSANHTDLYDRMDKIPFDRIAKFFGQHLA</sequence>
<dbReference type="Gene3D" id="3.40.50.1820">
    <property type="entry name" value="alpha/beta hydrolase"/>
    <property type="match status" value="1"/>
</dbReference>
<dbReference type="PROSITE" id="PS51318">
    <property type="entry name" value="TAT"/>
    <property type="match status" value="1"/>
</dbReference>
<dbReference type="InterPro" id="IPR006311">
    <property type="entry name" value="TAT_signal"/>
</dbReference>
<gene>
    <name evidence="2" type="ORF">EMEDMD4_530221</name>
</gene>
<evidence type="ECO:0000313" key="2">
    <source>
        <dbReference type="EMBL" id="VTZ64014.1"/>
    </source>
</evidence>
<dbReference type="RefSeq" id="WP_127660901.1">
    <property type="nucleotide sequence ID" value="NZ_CABFNB010000121.1"/>
</dbReference>
<dbReference type="GO" id="GO:0006508">
    <property type="term" value="P:proteolysis"/>
    <property type="evidence" value="ECO:0007669"/>
    <property type="project" value="InterPro"/>
</dbReference>
<organism evidence="2">
    <name type="scientific">Sinorhizobium medicae</name>
    <dbReference type="NCBI Taxonomy" id="110321"/>
    <lineage>
        <taxon>Bacteria</taxon>
        <taxon>Pseudomonadati</taxon>
        <taxon>Pseudomonadota</taxon>
        <taxon>Alphaproteobacteria</taxon>
        <taxon>Hyphomicrobiales</taxon>
        <taxon>Rhizobiaceae</taxon>
        <taxon>Sinorhizobium/Ensifer group</taxon>
        <taxon>Sinorhizobium</taxon>
    </lineage>
</organism>
<proteinExistence type="predicted"/>
<dbReference type="InterPro" id="IPR051411">
    <property type="entry name" value="Polyketide_trans_af380"/>
</dbReference>
<feature type="domain" description="Peptidase S9 prolyl oligopeptidase catalytic" evidence="1">
    <location>
        <begin position="107"/>
        <end position="215"/>
    </location>
</feature>
<dbReference type="InterPro" id="IPR001375">
    <property type="entry name" value="Peptidase_S9_cat"/>
</dbReference>
<dbReference type="Proteomes" id="UP000507954">
    <property type="component" value="Unassembled WGS sequence"/>
</dbReference>